<evidence type="ECO:0000313" key="1">
    <source>
        <dbReference type="EMBL" id="ERJ24900.1"/>
    </source>
</evidence>
<gene>
    <name evidence="1" type="ORF">UNSWCS_2137</name>
</gene>
<reference evidence="1 2" key="1">
    <citation type="journal article" date="2013" name="BMC Genomics">
        <title>Comparative genomics of Campylobacter concisus isolates reveals genetic diversity and provides insights into disease association.</title>
        <authorList>
            <person name="Deshpande N.P."/>
            <person name="Kaakoush N.O."/>
            <person name="Wilkins M.R."/>
            <person name="Mitchell H.M."/>
        </authorList>
    </citation>
    <scope>NUCLEOTIDE SEQUENCE [LARGE SCALE GENOMIC DNA]</scope>
    <source>
        <strain evidence="1 2">UNSWCS</strain>
    </source>
</reference>
<name>U2F4P9_9BACT</name>
<comment type="caution">
    <text evidence="1">The sequence shown here is derived from an EMBL/GenBank/DDBJ whole genome shotgun (WGS) entry which is preliminary data.</text>
</comment>
<evidence type="ECO:0000313" key="2">
    <source>
        <dbReference type="Proteomes" id="UP000016620"/>
    </source>
</evidence>
<protein>
    <submittedName>
        <fullName evidence="1">Uncharacterized protein</fullName>
    </submittedName>
</protein>
<dbReference type="Proteomes" id="UP000016620">
    <property type="component" value="Unassembled WGS sequence"/>
</dbReference>
<dbReference type="RefSeq" id="WP_021088468.1">
    <property type="nucleotide sequence ID" value="NZ_ANNG01000078.1"/>
</dbReference>
<proteinExistence type="predicted"/>
<dbReference type="PATRIC" id="fig|1242968.3.peg.2088"/>
<accession>U2F4P9</accession>
<dbReference type="EMBL" id="ANNG01000078">
    <property type="protein sequence ID" value="ERJ24900.1"/>
    <property type="molecule type" value="Genomic_DNA"/>
</dbReference>
<dbReference type="AlphaFoldDB" id="U2F4P9"/>
<organism evidence="1 2">
    <name type="scientific">Campylobacter concisus UNSWCS</name>
    <dbReference type="NCBI Taxonomy" id="1242968"/>
    <lineage>
        <taxon>Bacteria</taxon>
        <taxon>Pseudomonadati</taxon>
        <taxon>Campylobacterota</taxon>
        <taxon>Epsilonproteobacteria</taxon>
        <taxon>Campylobacterales</taxon>
        <taxon>Campylobacteraceae</taxon>
        <taxon>Campylobacter</taxon>
    </lineage>
</organism>
<sequence>MPQDDKHKSWRIVSVVLAIGQAVADSIKSKNDKDKKDNKK</sequence>